<evidence type="ECO:0000313" key="1">
    <source>
        <dbReference type="EMBL" id="VDP26908.1"/>
    </source>
</evidence>
<gene>
    <name evidence="1" type="ORF">HPBE_LOCUS21620</name>
</gene>
<dbReference type="WBParaSite" id="HPBE_0002162101-mRNA-1">
    <property type="protein sequence ID" value="HPBE_0002162101-mRNA-1"/>
    <property type="gene ID" value="HPBE_0002162101"/>
</dbReference>
<dbReference type="Proteomes" id="UP000050761">
    <property type="component" value="Unassembled WGS sequence"/>
</dbReference>
<evidence type="ECO:0000313" key="3">
    <source>
        <dbReference type="WBParaSite" id="HPBE_0002162101-mRNA-1"/>
    </source>
</evidence>
<reference evidence="3" key="2">
    <citation type="submission" date="2019-09" db="UniProtKB">
        <authorList>
            <consortium name="WormBaseParasite"/>
        </authorList>
    </citation>
    <scope>IDENTIFICATION</scope>
</reference>
<name>A0A183GGL4_HELPZ</name>
<dbReference type="OrthoDB" id="5833798at2759"/>
<reference evidence="1 2" key="1">
    <citation type="submission" date="2018-11" db="EMBL/GenBank/DDBJ databases">
        <authorList>
            <consortium name="Pathogen Informatics"/>
        </authorList>
    </citation>
    <scope>NUCLEOTIDE SEQUENCE [LARGE SCALE GENOMIC DNA]</scope>
</reference>
<dbReference type="EMBL" id="UZAH01033174">
    <property type="protein sequence ID" value="VDP26908.1"/>
    <property type="molecule type" value="Genomic_DNA"/>
</dbReference>
<organism evidence="2 3">
    <name type="scientific">Heligmosomoides polygyrus</name>
    <name type="common">Parasitic roundworm</name>
    <dbReference type="NCBI Taxonomy" id="6339"/>
    <lineage>
        <taxon>Eukaryota</taxon>
        <taxon>Metazoa</taxon>
        <taxon>Ecdysozoa</taxon>
        <taxon>Nematoda</taxon>
        <taxon>Chromadorea</taxon>
        <taxon>Rhabditida</taxon>
        <taxon>Rhabditina</taxon>
        <taxon>Rhabditomorpha</taxon>
        <taxon>Strongyloidea</taxon>
        <taxon>Heligmosomidae</taxon>
        <taxon>Heligmosomoides</taxon>
    </lineage>
</organism>
<protein>
    <submittedName>
        <fullName evidence="3">Endo/exonuclease/phosphatase domain-containing protein</fullName>
    </submittedName>
</protein>
<sequence>MGRSCELVEALEGRVDFCAVQETRWCCRKSRDIGRGFKAVLCGSPRTTSVVGIIVSERFRDSIVSVERFDDRLMKSLSPLRSDSIISSLRTLRRLDAPIKPRMSFGACLMRRQQSYRRVTDAIRQAAESELGITKPGRRKVDKQVWLWTDDVKAKKITVKETEAALKKMRPGKATGPDDVAADLWKSKFWYPTEWLAKFFNQVVAEKKVHECWRQSTTIPI</sequence>
<dbReference type="AlphaFoldDB" id="A0A183GGL4"/>
<proteinExistence type="predicted"/>
<accession>A0A3P8CZK5</accession>
<accession>A0A183GGL4</accession>
<evidence type="ECO:0000313" key="2">
    <source>
        <dbReference type="Proteomes" id="UP000050761"/>
    </source>
</evidence>
<keyword evidence="2" id="KW-1185">Reference proteome</keyword>